<feature type="region of interest" description="Disordered" evidence="1">
    <location>
        <begin position="1432"/>
        <end position="1456"/>
    </location>
</feature>
<feature type="compositionally biased region" description="Basic and acidic residues" evidence="1">
    <location>
        <begin position="125"/>
        <end position="134"/>
    </location>
</feature>
<feature type="compositionally biased region" description="Low complexity" evidence="1">
    <location>
        <begin position="765"/>
        <end position="775"/>
    </location>
</feature>
<feature type="compositionally biased region" description="Polar residues" evidence="1">
    <location>
        <begin position="279"/>
        <end position="290"/>
    </location>
</feature>
<feature type="region of interest" description="Disordered" evidence="1">
    <location>
        <begin position="1690"/>
        <end position="1788"/>
    </location>
</feature>
<feature type="region of interest" description="Disordered" evidence="1">
    <location>
        <begin position="680"/>
        <end position="701"/>
    </location>
</feature>
<feature type="compositionally biased region" description="Polar residues" evidence="1">
    <location>
        <begin position="787"/>
        <end position="801"/>
    </location>
</feature>
<feature type="compositionally biased region" description="Polar residues" evidence="1">
    <location>
        <begin position="2311"/>
        <end position="2330"/>
    </location>
</feature>
<feature type="region of interest" description="Disordered" evidence="1">
    <location>
        <begin position="1565"/>
        <end position="1609"/>
    </location>
</feature>
<feature type="compositionally biased region" description="Low complexity" evidence="1">
    <location>
        <begin position="1593"/>
        <end position="1605"/>
    </location>
</feature>
<feature type="compositionally biased region" description="Basic and acidic residues" evidence="1">
    <location>
        <begin position="2331"/>
        <end position="2356"/>
    </location>
</feature>
<feature type="compositionally biased region" description="Polar residues" evidence="1">
    <location>
        <begin position="2389"/>
        <end position="2402"/>
    </location>
</feature>
<name>A0AAV4GHG8_9GAST</name>
<feature type="compositionally biased region" description="Basic and acidic residues" evidence="1">
    <location>
        <begin position="2955"/>
        <end position="2968"/>
    </location>
</feature>
<feature type="compositionally biased region" description="Polar residues" evidence="1">
    <location>
        <begin position="3200"/>
        <end position="3213"/>
    </location>
</feature>
<reference evidence="2 3" key="1">
    <citation type="journal article" date="2021" name="Elife">
        <title>Chloroplast acquisition without the gene transfer in kleptoplastic sea slugs, Plakobranchus ocellatus.</title>
        <authorList>
            <person name="Maeda T."/>
            <person name="Takahashi S."/>
            <person name="Yoshida T."/>
            <person name="Shimamura S."/>
            <person name="Takaki Y."/>
            <person name="Nagai Y."/>
            <person name="Toyoda A."/>
            <person name="Suzuki Y."/>
            <person name="Arimoto A."/>
            <person name="Ishii H."/>
            <person name="Satoh N."/>
            <person name="Nishiyama T."/>
            <person name="Hasebe M."/>
            <person name="Maruyama T."/>
            <person name="Minagawa J."/>
            <person name="Obokata J."/>
            <person name="Shigenobu S."/>
        </authorList>
    </citation>
    <scope>NUCLEOTIDE SEQUENCE [LARGE SCALE GENOMIC DNA]</scope>
</reference>
<accession>A0AAV4GHG8</accession>
<feature type="region of interest" description="Disordered" evidence="1">
    <location>
        <begin position="2845"/>
        <end position="2933"/>
    </location>
</feature>
<feature type="compositionally biased region" description="Polar residues" evidence="1">
    <location>
        <begin position="1500"/>
        <end position="1510"/>
    </location>
</feature>
<feature type="compositionally biased region" description="Polar residues" evidence="1">
    <location>
        <begin position="1646"/>
        <end position="1657"/>
    </location>
</feature>
<feature type="compositionally biased region" description="Basic and acidic residues" evidence="1">
    <location>
        <begin position="1391"/>
        <end position="1401"/>
    </location>
</feature>
<feature type="region of interest" description="Disordered" evidence="1">
    <location>
        <begin position="252"/>
        <end position="301"/>
    </location>
</feature>
<keyword evidence="3" id="KW-1185">Reference proteome</keyword>
<feature type="compositionally biased region" description="Polar residues" evidence="1">
    <location>
        <begin position="1767"/>
        <end position="1776"/>
    </location>
</feature>
<feature type="compositionally biased region" description="Polar residues" evidence="1">
    <location>
        <begin position="402"/>
        <end position="411"/>
    </location>
</feature>
<feature type="region of interest" description="Disordered" evidence="1">
    <location>
        <begin position="1092"/>
        <end position="1169"/>
    </location>
</feature>
<feature type="compositionally biased region" description="Polar residues" evidence="1">
    <location>
        <begin position="2076"/>
        <end position="2093"/>
    </location>
</feature>
<feature type="compositionally biased region" description="Low complexity" evidence="1">
    <location>
        <begin position="1632"/>
        <end position="1645"/>
    </location>
</feature>
<feature type="region of interest" description="Disordered" evidence="1">
    <location>
        <begin position="1622"/>
        <end position="1667"/>
    </location>
</feature>
<feature type="region of interest" description="Disordered" evidence="1">
    <location>
        <begin position="452"/>
        <end position="472"/>
    </location>
</feature>
<feature type="compositionally biased region" description="Polar residues" evidence="1">
    <location>
        <begin position="135"/>
        <end position="147"/>
    </location>
</feature>
<feature type="compositionally biased region" description="Basic and acidic residues" evidence="1">
    <location>
        <begin position="1474"/>
        <end position="1487"/>
    </location>
</feature>
<feature type="compositionally biased region" description="Basic and acidic residues" evidence="1">
    <location>
        <begin position="776"/>
        <end position="786"/>
    </location>
</feature>
<feature type="compositionally biased region" description="Basic and acidic residues" evidence="1">
    <location>
        <begin position="1015"/>
        <end position="1028"/>
    </location>
</feature>
<feature type="region of interest" description="Disordered" evidence="1">
    <location>
        <begin position="1302"/>
        <end position="1323"/>
    </location>
</feature>
<feature type="compositionally biased region" description="Basic and acidic residues" evidence="1">
    <location>
        <begin position="291"/>
        <end position="301"/>
    </location>
</feature>
<feature type="region of interest" description="Disordered" evidence="1">
    <location>
        <begin position="3187"/>
        <end position="3213"/>
    </location>
</feature>
<sequence>MDNSITRKPSLLADLRWDPVSGSCVLKSSLRTPNADTSPHSVPTDAEPSTYHHQRRASAPLPSGANTTDEAQLRSSSDCSGIEDKTSLETKTKQNHPISKSLVTEEKILVPSKVSEKCGTTLYEQRSHQRDLTDFSRSPTPQPSSSKAFFGVILRPASFSGTPSHRSAKTKTETVSSPPAMPSTTQRFSGDNGDQTTTSHNSSLLSGDLTTAVQATLVENTAFENQCHEKHNGVRDEKGNAQVTVHHAAVTKHIGHHHHHHHRLLQQQYQEKQHEEQPHSQNHPENTTNENNDKKPGYLRRDESLPYDQSVLKKRGSLPLKSGVPSFFEAKQMFAAGNHADNSGSARKSSVSDTQTIKVNVRDLVRRMSDSCPGSDRPTVLPSSSGLNVDLPKAGLEPLTPWSESRASTTRPQRHTSCMKPKISSATQNIKQLQDNVLVHGHSTSELPSLTQQSALERSDTKGCPRWRQGIEVPNTSADSKKRHSYCATKAALQTSDTLETKMCFQTLNGTVTYWVTKEDRNVGFYASDEAKEKEVEVILGRHGVDDTSCGELTALGVTSSPVQQKISCEDNSDGQDQSVEVLTARDRQDSKPITVIDMTSSGYEIKSTESYNSERDFSCLSKQYENQTGVEANNSAQEVHSPSVGQDMSSSEEVRGIFEVEQKDCLPIVELGRPSTTEELSQSLTLTDPNGSFISANPKKEISSPEVIKTSRITEPNHLDTITAQCEGVATTVANYQNATHYQNKAIATVESNKETSKTVPSEAIPTTAATITIKPDDENTRKSESNQPASTMTSQGRQESQGRKSLVAGLISKFSTGTPISDPKQETEARHRQHNHRHRLSLPTPSLDSAPKGYAPSQRSKAKLGRSNSLRGPMNATEGQGHDQESMYIDQAEIERLLLKSQELRRSKQTQQADRQSNLEREKAATSSTAGVTVIELDGITTGSIASVEISPNYKNLAHDLTAKSPDSRSTLSSSEIVEFKLSSGRDIIPQLETRSDQNPPRKDDDPLTNVSCDKKSSDPETVDQKSNRIEYLMQAYSKGNKSRRTTISAVPSAGEPNNTQGGTKIKPAATLFNDTNGDLLQAAAATATTGLSTKPPPVPALRKHKAHNEHATTTTTTKHGTPTMPSQGCGDSVSNHAKDKPRNQSSNLLTEMDKSKTVGDANTNGSKNEYYLNASAVPKSDNACVLPSKHLEQKERIQGQGKDSVLLATMNDNPSKEIHSSDSVPVTSSKLLSEHGENYAEDYSDENVFTDDDDFLSCIGNTETSELDAELSDGTRQIDGGKSSQLVTITTDTVKPARETIRDDKQSNKEEAHRSSQAERIARYKEDRRRQLAYVSEKVGLELSAAPGLNFSSTTSTARQQRRSSSSSSNVTDSKHCTENAPFKVGRRFVDQDHDMSKDPSPISSPNKTTAYPLGEDLEHKSDNQFESKFTQGDKVITNQVSPRSKKSTSSKHDCVFKRLTSASKTSPRCRKMESEKILQEKATSEVNNSKKRSGSHVPSQDKTSVDSAGRPKVVRSSLAAAKKWEQACQGISSGLGPKEIYEISHGISNLQQDKWNLKACPKDKGKKFSNSPRGNIESNSPLPKYAFGSTISSPSSSPRISKPVLSKNYSKDCMAKKIKHSPRVTNYSSESSPNSQSPRSQKPWNTNTSTMTPDLSEFVGEPLHGKTDSSVNVYFKGQPCVSTTNDNIQASSLSHPLDNRHSQLRAKQRKDANKDTILMSGDKKAIDHKHRPASMRDRRPLPNADKIGLIRRESAPASSSSSLETNHSQRVSPSAGPMKKQMSSDLSYDIGQKKAPTGSVFCKEYALGMSKNKSERVSTQIQSNKEEKSFTRQHLSKSRRLSWGFGVRLPSDADRKVGHAKLEGSRADKVSQELYGKPSGAAEKKSEPRFLVREPEAYQDVELNKGSRLHEKRHFSSKFQNFSITNRRKTLPAFKPTSKAPVELTSLEAPRSLKKRASLGNDSECMNPTSRAERLQNLRREQNEALAQFKKFIRREGRPGVTTELTHVTEEQVSHEQECCIRVSSMKEAESLAKALVESVRQGKHPEVCLQQITKAHTGRVLHQIVMKEPEGQSSQNLTGTTNTGNFDLSDTLPEKGSDVYYDALDADVCSDASSPSCKKSFPSCVSESEASQGEVRPFPFETSGAVTRCPNTKTFKRHSMNYKSAPLQTVNLKETGNGRGDKISTPDNNNISPEEINRKIAAKEGINQDATSTKEVEDLVSSVSLCPSDYLSAYKEATRNEKSASKNCPSLTTFSNEDIAFKTAETSHLESSELSSPTTEDSGYHVVQALSPRAVVPVMIVPGQEINTAPEPSSTQGVPHIQVSSEGRELHQHTYEGIDQKEKENKHDSLKPPRNNSVGGKKNTSSLKEEQYSTTIKVTDHSAKSNPLPITNHSSDGAENEVRIKESVAASTTTVAASSTMTISSETTVYSGPYPASTTLRLTKAKSHCVAENEKTSSFKSMCTDPSQSEERTPLMNPGSVIKSDTCKNLGEDSYRVSHELFVKDDKSKQEIWSDDEKTIPDSAPEIMLTALQRESSNHTNYDHKTSYQRQASDLDGKRDAHESQGLLCVTGIEIETSDAEGTERDRGRAVISISQPSGMLDTENTELLETHVNTEYHTIPLAGDVSWKSSTGSTTADIERELKIEASQTKCTDPLFLSTQKTETNMVKPRGYEGVLEKHQPNQTTDLLAQTHPVKPQGYEGVLERDQPNQIKDIIEQNPQSTVDGTANVQNLNDALFKHRGPDINSSHQMKLFSAGDPEDASYLTYKNASVGASQNSKWFVGSSKGTVTKDISLNSFTSENGLVEVDSEDNLKNNKLSCNSHACVSFEKLDNTGKVYESTTPISANRTTQPQMPERKSPSTEPTAKRSSTFIIKESDSRQHIGRDLHWERKNARQPLVKDQTTGDQRVNEMGCHSASNESHSPKMRHTACQTVHYTSKDAGTDLPFQQRKTEAKDTCSDDSSKNLSSNQSVQAYVQCIEKGLHAEGVEGMSNIQGNNTTIAMSSTKDNTEKIPKQSEKSQPRTATFVIQHLCDELDTSKSLEISTASETQTHNNKQLEPSFCGERNISDCETVLNHKSHVIDTNESLNQTSSYHLIDACQYPKQTICEEGSVGSVRVLKAPATSQLGFSSETVVKCHAILKEEELSQGPITHFGGLESSLADNSQRKDIFGANSMLHKSQHEEIFRSSRKNAESSHQSVKRPNSAKQTQSQLDLDYLIKNLDLSSDSFDSLFLQNAMYLKGEAAAATTTAATHASKTSTVTCGSRSVSHNTHLILRRRRSASGARFGVASRQGQSSLTRKNSALETPGAGATCWTEELVPSPRKVRR</sequence>
<feature type="region of interest" description="Disordered" evidence="1">
    <location>
        <begin position="990"/>
        <end position="1028"/>
    </location>
</feature>
<feature type="region of interest" description="Disordered" evidence="1">
    <location>
        <begin position="368"/>
        <end position="420"/>
    </location>
</feature>
<feature type="region of interest" description="Disordered" evidence="1">
    <location>
        <begin position="2177"/>
        <end position="2197"/>
    </location>
</feature>
<comment type="caution">
    <text evidence="2">The sequence shown here is derived from an EMBL/GenBank/DDBJ whole genome shotgun (WGS) entry which is preliminary data.</text>
</comment>
<feature type="compositionally biased region" description="Polar residues" evidence="1">
    <location>
        <begin position="2845"/>
        <end position="2858"/>
    </location>
</feature>
<feature type="region of interest" description="Disordered" evidence="1">
    <location>
        <begin position="2311"/>
        <end position="2404"/>
    </location>
</feature>
<feature type="compositionally biased region" description="Basic and acidic residues" evidence="1">
    <location>
        <begin position="996"/>
        <end position="1008"/>
    </location>
</feature>
<feature type="region of interest" description="Disordered" evidence="1">
    <location>
        <begin position="1469"/>
        <end position="1515"/>
    </location>
</feature>
<proteinExistence type="predicted"/>
<feature type="region of interest" description="Disordered" evidence="1">
    <location>
        <begin position="125"/>
        <end position="206"/>
    </location>
</feature>
<feature type="compositionally biased region" description="Polar residues" evidence="1">
    <location>
        <begin position="2359"/>
        <end position="2382"/>
    </location>
</feature>
<dbReference type="Proteomes" id="UP000762676">
    <property type="component" value="Unassembled WGS sequence"/>
</dbReference>
<evidence type="ECO:0000313" key="3">
    <source>
        <dbReference type="Proteomes" id="UP000762676"/>
    </source>
</evidence>
<feature type="region of interest" description="Disordered" evidence="1">
    <location>
        <begin position="27"/>
        <end position="98"/>
    </location>
</feature>
<feature type="compositionally biased region" description="Polar residues" evidence="1">
    <location>
        <begin position="1432"/>
        <end position="1446"/>
    </location>
</feature>
<feature type="compositionally biased region" description="Low complexity" evidence="1">
    <location>
        <begin position="1115"/>
        <end position="1126"/>
    </location>
</feature>
<evidence type="ECO:0000256" key="1">
    <source>
        <dbReference type="SAM" id="MobiDB-lite"/>
    </source>
</evidence>
<feature type="compositionally biased region" description="Polar residues" evidence="1">
    <location>
        <begin position="173"/>
        <end position="206"/>
    </location>
</feature>
<feature type="region of interest" description="Disordered" evidence="1">
    <location>
        <begin position="907"/>
        <end position="931"/>
    </location>
</feature>
<feature type="compositionally biased region" description="Polar residues" evidence="1">
    <location>
        <begin position="2866"/>
        <end position="2877"/>
    </location>
</feature>
<feature type="compositionally biased region" description="Polar residues" evidence="1">
    <location>
        <begin position="64"/>
        <end position="79"/>
    </location>
</feature>
<gene>
    <name evidence="2" type="ORF">ElyMa_004152800</name>
</gene>
<feature type="region of interest" description="Disordered" evidence="1">
    <location>
        <begin position="2464"/>
        <end position="2485"/>
    </location>
</feature>
<organism evidence="2 3">
    <name type="scientific">Elysia marginata</name>
    <dbReference type="NCBI Taxonomy" id="1093978"/>
    <lineage>
        <taxon>Eukaryota</taxon>
        <taxon>Metazoa</taxon>
        <taxon>Spiralia</taxon>
        <taxon>Lophotrochozoa</taxon>
        <taxon>Mollusca</taxon>
        <taxon>Gastropoda</taxon>
        <taxon>Heterobranchia</taxon>
        <taxon>Euthyneura</taxon>
        <taxon>Panpulmonata</taxon>
        <taxon>Sacoglossa</taxon>
        <taxon>Placobranchoidea</taxon>
        <taxon>Plakobranchidae</taxon>
        <taxon>Elysia</taxon>
    </lineage>
</organism>
<feature type="compositionally biased region" description="Low complexity" evidence="1">
    <location>
        <begin position="1355"/>
        <end position="1372"/>
    </location>
</feature>
<feature type="region of interest" description="Disordered" evidence="1">
    <location>
        <begin position="1350"/>
        <end position="1418"/>
    </location>
</feature>
<dbReference type="EMBL" id="BMAT01008407">
    <property type="protein sequence ID" value="GFR84535.1"/>
    <property type="molecule type" value="Genomic_DNA"/>
</dbReference>
<feature type="compositionally biased region" description="Basic and acidic residues" evidence="1">
    <location>
        <begin position="2880"/>
        <end position="2898"/>
    </location>
</feature>
<feature type="compositionally biased region" description="Polar residues" evidence="1">
    <location>
        <begin position="29"/>
        <end position="41"/>
    </location>
</feature>
<feature type="compositionally biased region" description="Basic and acidic residues" evidence="1">
    <location>
        <begin position="3187"/>
        <end position="3199"/>
    </location>
</feature>
<evidence type="ECO:0000313" key="2">
    <source>
        <dbReference type="EMBL" id="GFR84535.1"/>
    </source>
</evidence>
<feature type="region of interest" description="Disordered" evidence="1">
    <location>
        <begin position="2947"/>
        <end position="2971"/>
    </location>
</feature>
<feature type="compositionally biased region" description="Basic residues" evidence="1">
    <location>
        <begin position="252"/>
        <end position="264"/>
    </location>
</feature>
<feature type="region of interest" description="Disordered" evidence="1">
    <location>
        <begin position="753"/>
        <end position="888"/>
    </location>
</feature>
<feature type="compositionally biased region" description="Polar residues" evidence="1">
    <location>
        <begin position="1572"/>
        <end position="1585"/>
    </location>
</feature>
<protein>
    <submittedName>
        <fullName evidence="2">Uncharacterized protein</fullName>
    </submittedName>
</protein>
<feature type="compositionally biased region" description="Basic residues" evidence="1">
    <location>
        <begin position="833"/>
        <end position="842"/>
    </location>
</feature>
<feature type="compositionally biased region" description="Basic and acidic residues" evidence="1">
    <location>
        <begin position="82"/>
        <end position="92"/>
    </location>
</feature>
<feature type="region of interest" description="Disordered" evidence="1">
    <location>
        <begin position="2075"/>
        <end position="2096"/>
    </location>
</feature>